<dbReference type="GO" id="GO:0016832">
    <property type="term" value="F:aldehyde-lyase activity"/>
    <property type="evidence" value="ECO:0007669"/>
    <property type="project" value="TreeGrafter"/>
</dbReference>
<dbReference type="PANTHER" id="PTHR22789">
    <property type="entry name" value="FUCULOSE PHOSPHATE ALDOLASE"/>
    <property type="match status" value="1"/>
</dbReference>
<dbReference type="EMBL" id="AVFL01000007">
    <property type="protein sequence ID" value="EWY40468.1"/>
    <property type="molecule type" value="Genomic_DNA"/>
</dbReference>
<dbReference type="InterPro" id="IPR050197">
    <property type="entry name" value="Aldolase_class_II_sugar_metab"/>
</dbReference>
<dbReference type="Proteomes" id="UP000019486">
    <property type="component" value="Unassembled WGS sequence"/>
</dbReference>
<dbReference type="InterPro" id="IPR036409">
    <property type="entry name" value="Aldolase_II/adducin_N_sf"/>
</dbReference>
<dbReference type="GO" id="GO:0005829">
    <property type="term" value="C:cytosol"/>
    <property type="evidence" value="ECO:0007669"/>
    <property type="project" value="TreeGrafter"/>
</dbReference>
<evidence type="ECO:0000259" key="3">
    <source>
        <dbReference type="SMART" id="SM01007"/>
    </source>
</evidence>
<keyword evidence="2" id="KW-0456">Lyase</keyword>
<comment type="caution">
    <text evidence="4">The sequence shown here is derived from an EMBL/GenBank/DDBJ whole genome shotgun (WGS) entry which is preliminary data.</text>
</comment>
<reference evidence="4 5" key="1">
    <citation type="submission" date="2013-08" db="EMBL/GenBank/DDBJ databases">
        <title>The genome sequence of Skermanella stibiiresistens.</title>
        <authorList>
            <person name="Zhu W."/>
            <person name="Wang G."/>
        </authorList>
    </citation>
    <scope>NUCLEOTIDE SEQUENCE [LARGE SCALE GENOMIC DNA]</scope>
    <source>
        <strain evidence="4 5">SB22</strain>
    </source>
</reference>
<dbReference type="InterPro" id="IPR001303">
    <property type="entry name" value="Aldolase_II/adducin_N"/>
</dbReference>
<keyword evidence="1" id="KW-0479">Metal-binding</keyword>
<dbReference type="GO" id="GO:0046872">
    <property type="term" value="F:metal ion binding"/>
    <property type="evidence" value="ECO:0007669"/>
    <property type="project" value="UniProtKB-KW"/>
</dbReference>
<dbReference type="STRING" id="1385369.N825_34820"/>
<accession>W9H9G0</accession>
<dbReference type="Pfam" id="PF00596">
    <property type="entry name" value="Aldolase_II"/>
    <property type="match status" value="1"/>
</dbReference>
<protein>
    <submittedName>
        <fullName evidence="4">Aldolase</fullName>
    </submittedName>
</protein>
<dbReference type="GO" id="GO:0019323">
    <property type="term" value="P:pentose catabolic process"/>
    <property type="evidence" value="ECO:0007669"/>
    <property type="project" value="TreeGrafter"/>
</dbReference>
<feature type="domain" description="Class II aldolase/adducin N-terminal" evidence="3">
    <location>
        <begin position="9"/>
        <end position="198"/>
    </location>
</feature>
<name>W9H9G0_9PROT</name>
<evidence type="ECO:0000313" key="5">
    <source>
        <dbReference type="Proteomes" id="UP000019486"/>
    </source>
</evidence>
<dbReference type="Gene3D" id="3.40.225.10">
    <property type="entry name" value="Class II aldolase/adducin N-terminal domain"/>
    <property type="match status" value="1"/>
</dbReference>
<evidence type="ECO:0000256" key="2">
    <source>
        <dbReference type="ARBA" id="ARBA00023239"/>
    </source>
</evidence>
<proteinExistence type="predicted"/>
<evidence type="ECO:0000256" key="1">
    <source>
        <dbReference type="ARBA" id="ARBA00022723"/>
    </source>
</evidence>
<dbReference type="SMART" id="SM01007">
    <property type="entry name" value="Aldolase_II"/>
    <property type="match status" value="1"/>
</dbReference>
<sequence>MTIPRALRDLEILSARIGRDPELVQGAGGNTSIKDDGVLWVKASGFWLAQAGDADIFIPTDLRGIRRRIAAGDDDPVGPERLAPTDARRPSIETSLHALLPHRVVLHVHSVNAVAWAVRTDAPDRLAERLEGLRWAFAPYARPGLPLTRAVDRAVHEKPGAEPDVIVLGNHGMVIGGDDTDQAENLLAEVERRLAVIPRRMAPVPWAALEAIAAGTPWRPAADEVAHAVGLDPEALEIARGGVLYPDHVVFLGSGVPSAPADADPVAWLADRAAAAPPIVALPALGILLRSDLPPSGQAMAVCLGLVASRMASSAPIRYLRREDEHELLGWDAEKFRQLINR</sequence>
<gene>
    <name evidence="4" type="ORF">N825_34820</name>
</gene>
<dbReference type="PATRIC" id="fig|1385369.3.peg.2326"/>
<dbReference type="PANTHER" id="PTHR22789:SF0">
    <property type="entry name" value="3-OXO-TETRONATE 4-PHOSPHATE DECARBOXYLASE-RELATED"/>
    <property type="match status" value="1"/>
</dbReference>
<keyword evidence="5" id="KW-1185">Reference proteome</keyword>
<evidence type="ECO:0000313" key="4">
    <source>
        <dbReference type="EMBL" id="EWY40468.1"/>
    </source>
</evidence>
<dbReference type="AlphaFoldDB" id="W9H9G0"/>
<dbReference type="SUPFAM" id="SSF53639">
    <property type="entry name" value="AraD/HMP-PK domain-like"/>
    <property type="match status" value="1"/>
</dbReference>
<organism evidence="4 5">
    <name type="scientific">Skermanella stibiiresistens SB22</name>
    <dbReference type="NCBI Taxonomy" id="1385369"/>
    <lineage>
        <taxon>Bacteria</taxon>
        <taxon>Pseudomonadati</taxon>
        <taxon>Pseudomonadota</taxon>
        <taxon>Alphaproteobacteria</taxon>
        <taxon>Rhodospirillales</taxon>
        <taxon>Azospirillaceae</taxon>
        <taxon>Skermanella</taxon>
    </lineage>
</organism>